<proteinExistence type="predicted"/>
<dbReference type="Gene3D" id="3.40.50.20">
    <property type="match status" value="1"/>
</dbReference>
<dbReference type="Pfam" id="PF18130">
    <property type="entry name" value="ATPgrasp_N"/>
    <property type="match status" value="1"/>
</dbReference>
<dbReference type="RefSeq" id="WP_380756282.1">
    <property type="nucleotide sequence ID" value="NZ_JBHSRF010000034.1"/>
</dbReference>
<keyword evidence="7" id="KW-1185">Reference proteome</keyword>
<dbReference type="InterPro" id="IPR041472">
    <property type="entry name" value="BL00235/CARNS1_N"/>
</dbReference>
<dbReference type="Pfam" id="PF13535">
    <property type="entry name" value="ATP-grasp_4"/>
    <property type="match status" value="1"/>
</dbReference>
<dbReference type="SUPFAM" id="SSF56059">
    <property type="entry name" value="Glutathione synthetase ATP-binding domain-like"/>
    <property type="match status" value="1"/>
</dbReference>
<accession>A0ABW1NM71</accession>
<evidence type="ECO:0000313" key="7">
    <source>
        <dbReference type="Proteomes" id="UP001596137"/>
    </source>
</evidence>
<organism evidence="6 7">
    <name type="scientific">Sphaerisporangium aureirubrum</name>
    <dbReference type="NCBI Taxonomy" id="1544736"/>
    <lineage>
        <taxon>Bacteria</taxon>
        <taxon>Bacillati</taxon>
        <taxon>Actinomycetota</taxon>
        <taxon>Actinomycetes</taxon>
        <taxon>Streptosporangiales</taxon>
        <taxon>Streptosporangiaceae</taxon>
        <taxon>Sphaerisporangium</taxon>
    </lineage>
</organism>
<dbReference type="PANTHER" id="PTHR43585">
    <property type="entry name" value="FUMIPYRROLE BIOSYNTHESIS PROTEIN C"/>
    <property type="match status" value="1"/>
</dbReference>
<dbReference type="EMBL" id="JBHSRF010000034">
    <property type="protein sequence ID" value="MFC6083852.1"/>
    <property type="molecule type" value="Genomic_DNA"/>
</dbReference>
<keyword evidence="2 4" id="KW-0547">Nucleotide-binding</keyword>
<dbReference type="PANTHER" id="PTHR43585:SF2">
    <property type="entry name" value="ATP-GRASP ENZYME FSQD"/>
    <property type="match status" value="1"/>
</dbReference>
<dbReference type="Pfam" id="PF18603">
    <property type="entry name" value="LAL_C2"/>
    <property type="match status" value="1"/>
</dbReference>
<dbReference type="SMART" id="SM01209">
    <property type="entry name" value="GARS_A"/>
    <property type="match status" value="1"/>
</dbReference>
<dbReference type="PROSITE" id="PS50975">
    <property type="entry name" value="ATP_GRASP"/>
    <property type="match status" value="1"/>
</dbReference>
<dbReference type="InterPro" id="IPR011761">
    <property type="entry name" value="ATP-grasp"/>
</dbReference>
<comment type="caution">
    <text evidence="6">The sequence shown here is derived from an EMBL/GenBank/DDBJ whole genome shotgun (WGS) entry which is preliminary data.</text>
</comment>
<evidence type="ECO:0000313" key="6">
    <source>
        <dbReference type="EMBL" id="MFC6083852.1"/>
    </source>
</evidence>
<evidence type="ECO:0000259" key="5">
    <source>
        <dbReference type="PROSITE" id="PS50975"/>
    </source>
</evidence>
<dbReference type="InterPro" id="IPR040570">
    <property type="entry name" value="LAL_C2"/>
</dbReference>
<sequence length="424" mass="44158">MSAGPPERLLVVGSGCQVCREYGLRSMAGGYAITLVDDETPTWQLAHIRDHIPVSFDDTDAVVNAVRAAGRFDGVVTYVEQYLEVTAAIAEEIGVPHNSLETVRACRDKLLTRQALDAAGVPSARSVPVGSLGEALEIAADIGYPVVVKPRNLAGSVGVSRADDPASLARAYDLSSGSRLGGVDGPVRVLVEEYLDGPQISVECVSVGGTTIVSCVTDHVVDYPPYFEQGAHVVDTASPLADPGSPAVDVATAALDALGVDWGVTHTELRLTSRGPRVVEVNARLAGARIPYLWRLASGVDLARAAADAAMGLLGDLTPARSGAAAIKHIYPEAAGVVTSLGAAPELAREPWFHELVWEKSPGEVVKPPPNGLDDVLGSMIVTGEDAGSCRRAMEEGMRQVEVVIAAPDSPAAHTAVTAGEGTR</sequence>
<feature type="domain" description="ATP-grasp" evidence="5">
    <location>
        <begin position="113"/>
        <end position="311"/>
    </location>
</feature>
<evidence type="ECO:0000256" key="2">
    <source>
        <dbReference type="ARBA" id="ARBA00022741"/>
    </source>
</evidence>
<evidence type="ECO:0000256" key="4">
    <source>
        <dbReference type="PROSITE-ProRule" id="PRU00409"/>
    </source>
</evidence>
<name>A0ABW1NM71_9ACTN</name>
<gene>
    <name evidence="6" type="ORF">ACFP1K_21980</name>
</gene>
<reference evidence="7" key="1">
    <citation type="journal article" date="2019" name="Int. J. Syst. Evol. Microbiol.">
        <title>The Global Catalogue of Microorganisms (GCM) 10K type strain sequencing project: providing services to taxonomists for standard genome sequencing and annotation.</title>
        <authorList>
            <consortium name="The Broad Institute Genomics Platform"/>
            <consortium name="The Broad Institute Genome Sequencing Center for Infectious Disease"/>
            <person name="Wu L."/>
            <person name="Ma J."/>
        </authorList>
    </citation>
    <scope>NUCLEOTIDE SEQUENCE [LARGE SCALE GENOMIC DNA]</scope>
    <source>
        <strain evidence="7">JCM 30346</strain>
    </source>
</reference>
<dbReference type="Proteomes" id="UP001596137">
    <property type="component" value="Unassembled WGS sequence"/>
</dbReference>
<evidence type="ECO:0000256" key="1">
    <source>
        <dbReference type="ARBA" id="ARBA00022598"/>
    </source>
</evidence>
<protein>
    <submittedName>
        <fullName evidence="6">ATP-grasp domain-containing protein</fullName>
    </submittedName>
</protein>
<evidence type="ECO:0000256" key="3">
    <source>
        <dbReference type="ARBA" id="ARBA00022840"/>
    </source>
</evidence>
<dbReference type="InterPro" id="IPR052032">
    <property type="entry name" value="ATP-dep_AA_Ligase"/>
</dbReference>
<dbReference type="Gene3D" id="3.30.470.20">
    <property type="entry name" value="ATP-grasp fold, B domain"/>
    <property type="match status" value="1"/>
</dbReference>
<keyword evidence="3 4" id="KW-0067">ATP-binding</keyword>
<keyword evidence="1" id="KW-0436">Ligase</keyword>